<evidence type="ECO:0000313" key="15">
    <source>
        <dbReference type="EMBL" id="KKN04189.1"/>
    </source>
</evidence>
<comment type="similarity">
    <text evidence="4">Belongs to the DXR family.</text>
</comment>
<dbReference type="EMBL" id="LAZR01004947">
    <property type="protein sequence ID" value="KKN04189.1"/>
    <property type="molecule type" value="Genomic_DNA"/>
</dbReference>
<dbReference type="GO" id="GO:0030604">
    <property type="term" value="F:1-deoxy-D-xylulose-5-phosphate reductoisomerase activity"/>
    <property type="evidence" value="ECO:0007669"/>
    <property type="project" value="UniProtKB-EC"/>
</dbReference>
<comment type="cofactor">
    <cofactor evidence="2">
        <name>Mg(2+)</name>
        <dbReference type="ChEBI" id="CHEBI:18420"/>
    </cofactor>
</comment>
<dbReference type="InterPro" id="IPR026877">
    <property type="entry name" value="DXPR_C"/>
</dbReference>
<dbReference type="InterPro" id="IPR036291">
    <property type="entry name" value="NAD(P)-bd_dom_sf"/>
</dbReference>
<evidence type="ECO:0000256" key="11">
    <source>
        <dbReference type="ARBA" id="ARBA00048543"/>
    </source>
</evidence>
<proteinExistence type="inferred from homology"/>
<evidence type="ECO:0000256" key="9">
    <source>
        <dbReference type="ARBA" id="ARBA00023211"/>
    </source>
</evidence>
<organism evidence="15">
    <name type="scientific">marine sediment metagenome</name>
    <dbReference type="NCBI Taxonomy" id="412755"/>
    <lineage>
        <taxon>unclassified sequences</taxon>
        <taxon>metagenomes</taxon>
        <taxon>ecological metagenomes</taxon>
    </lineage>
</organism>
<dbReference type="GO" id="GO:0030145">
    <property type="term" value="F:manganese ion binding"/>
    <property type="evidence" value="ECO:0007669"/>
    <property type="project" value="TreeGrafter"/>
</dbReference>
<dbReference type="NCBIfam" id="TIGR00243">
    <property type="entry name" value="Dxr"/>
    <property type="match status" value="1"/>
</dbReference>
<evidence type="ECO:0000256" key="6">
    <source>
        <dbReference type="ARBA" id="ARBA00022723"/>
    </source>
</evidence>
<comment type="pathway">
    <text evidence="3">Isoprenoid biosynthesis; isopentenyl diphosphate biosynthesis via DXP pathway; isopentenyl diphosphate from 1-deoxy-D-xylulose 5-phosphate: step 1/6.</text>
</comment>
<dbReference type="InterPro" id="IPR036169">
    <property type="entry name" value="DXPR_C_sf"/>
</dbReference>
<evidence type="ECO:0000256" key="5">
    <source>
        <dbReference type="ARBA" id="ARBA00012366"/>
    </source>
</evidence>
<evidence type="ECO:0000256" key="3">
    <source>
        <dbReference type="ARBA" id="ARBA00005094"/>
    </source>
</evidence>
<keyword evidence="8" id="KW-0560">Oxidoreductase</keyword>
<evidence type="ECO:0000256" key="4">
    <source>
        <dbReference type="ARBA" id="ARBA00006825"/>
    </source>
</evidence>
<accession>A0A0F9MEB9</accession>
<feature type="domain" description="DXP reductoisomerase C-terminal" evidence="14">
    <location>
        <begin position="259"/>
        <end position="375"/>
    </location>
</feature>
<dbReference type="EC" id="1.1.1.267" evidence="5"/>
<dbReference type="UniPathway" id="UPA00056">
    <property type="reaction ID" value="UER00092"/>
</dbReference>
<dbReference type="Pfam" id="PF08436">
    <property type="entry name" value="DXP_redisom_C"/>
    <property type="match status" value="1"/>
</dbReference>
<evidence type="ECO:0000259" key="13">
    <source>
        <dbReference type="Pfam" id="PF08436"/>
    </source>
</evidence>
<evidence type="ECO:0000256" key="2">
    <source>
        <dbReference type="ARBA" id="ARBA00001946"/>
    </source>
</evidence>
<dbReference type="SUPFAM" id="SSF55347">
    <property type="entry name" value="Glyceraldehyde-3-phosphate dehydrogenase-like, C-terminal domain"/>
    <property type="match status" value="1"/>
</dbReference>
<feature type="domain" description="1-deoxy-D-xylulose 5-phosphate reductoisomerase C-terminal" evidence="13">
    <location>
        <begin position="144"/>
        <end position="227"/>
    </location>
</feature>
<dbReference type="HAMAP" id="MF_00183">
    <property type="entry name" value="DXP_reductoisom"/>
    <property type="match status" value="1"/>
</dbReference>
<dbReference type="SUPFAM" id="SSF51735">
    <property type="entry name" value="NAD(P)-binding Rossmann-fold domains"/>
    <property type="match status" value="1"/>
</dbReference>
<dbReference type="FunFam" id="3.40.50.720:FF:000045">
    <property type="entry name" value="1-deoxy-D-xylulose 5-phosphate reductoisomerase"/>
    <property type="match status" value="1"/>
</dbReference>
<evidence type="ECO:0000256" key="8">
    <source>
        <dbReference type="ARBA" id="ARBA00023002"/>
    </source>
</evidence>
<dbReference type="Gene3D" id="1.10.1740.10">
    <property type="match status" value="1"/>
</dbReference>
<comment type="cofactor">
    <cofactor evidence="1">
        <name>Mn(2+)</name>
        <dbReference type="ChEBI" id="CHEBI:29035"/>
    </cofactor>
</comment>
<name>A0A0F9MEB9_9ZZZZ</name>
<keyword evidence="7" id="KW-0521">NADP</keyword>
<dbReference type="SUPFAM" id="SSF69055">
    <property type="entry name" value="1-deoxy-D-xylulose-5-phosphate reductoisomerase, C-terminal domain"/>
    <property type="match status" value="1"/>
</dbReference>
<dbReference type="PANTHER" id="PTHR30525:SF0">
    <property type="entry name" value="1-DEOXY-D-XYLULOSE 5-PHOSPHATE REDUCTOISOMERASE, CHLOROPLASTIC"/>
    <property type="match status" value="1"/>
</dbReference>
<dbReference type="GO" id="GO:0051484">
    <property type="term" value="P:isopentenyl diphosphate biosynthetic process, methylerythritol 4-phosphate pathway involved in terpenoid biosynthetic process"/>
    <property type="evidence" value="ECO:0007669"/>
    <property type="project" value="TreeGrafter"/>
</dbReference>
<dbReference type="PIRSF" id="PIRSF006205">
    <property type="entry name" value="Dxp_reductismrs"/>
    <property type="match status" value="1"/>
</dbReference>
<gene>
    <name evidence="15" type="ORF">LCGC14_1099990</name>
</gene>
<comment type="caution">
    <text evidence="15">The sequence shown here is derived from an EMBL/GenBank/DDBJ whole genome shotgun (WGS) entry which is preliminary data.</text>
</comment>
<dbReference type="NCBIfam" id="NF009114">
    <property type="entry name" value="PRK12464.1"/>
    <property type="match status" value="1"/>
</dbReference>
<keyword evidence="10" id="KW-0414">Isoprene biosynthesis</keyword>
<protein>
    <recommendedName>
        <fullName evidence="5">1-deoxy-D-xylulose-5-phosphate reductoisomerase</fullName>
        <ecNumber evidence="5">1.1.1.267</ecNumber>
    </recommendedName>
</protein>
<dbReference type="InterPro" id="IPR003821">
    <property type="entry name" value="DXP_reductoisomerase"/>
</dbReference>
<evidence type="ECO:0000256" key="1">
    <source>
        <dbReference type="ARBA" id="ARBA00001936"/>
    </source>
</evidence>
<dbReference type="Gene3D" id="3.40.50.720">
    <property type="entry name" value="NAD(P)-binding Rossmann-like Domain"/>
    <property type="match status" value="1"/>
</dbReference>
<dbReference type="Pfam" id="PF02670">
    <property type="entry name" value="DXP_reductoisom"/>
    <property type="match status" value="1"/>
</dbReference>
<evidence type="ECO:0000259" key="14">
    <source>
        <dbReference type="Pfam" id="PF13288"/>
    </source>
</evidence>
<sequence length="385" mass="42774">MKNISVLGSTGSIGRSSLEVIDKFSHRFKVVGLAAGRNTQLLEEQIEKFRPKIVSLERKEEAEDLRRKFRGKSIKVTFAQEGAEEVASFSENDIVISAITGINGLRPTLAAVQEGKKVALANKESMVVAGPLIQDMISKFGAQLIPVDSEHSGVFQCLAKEEMGNIKKVTLTASGGPFFSKSSSEMNDITLEEALNHPRWKMGKKVTIDSATLMNKGLELIEARWLFGLEPRQLGILIHPQSIVHSLVEMSDGSVLAQLSATDMKLPIQYALTYPERENSLLPSLDLSEIKALEFYEVNVEKFPIIKLARLALEEGDSLPIALNAANEVVVSAFLEQRIKFMDISDVVTEIVENHQKRKAQSLEDIFDVDRETRRVTLDLLKKRS</sequence>
<dbReference type="Pfam" id="PF13288">
    <property type="entry name" value="DXPR_C"/>
    <property type="match status" value="1"/>
</dbReference>
<evidence type="ECO:0000259" key="12">
    <source>
        <dbReference type="Pfam" id="PF02670"/>
    </source>
</evidence>
<dbReference type="InterPro" id="IPR013644">
    <property type="entry name" value="DXP_reductoisomerase_C"/>
</dbReference>
<dbReference type="GO" id="GO:0070402">
    <property type="term" value="F:NADPH binding"/>
    <property type="evidence" value="ECO:0007669"/>
    <property type="project" value="InterPro"/>
</dbReference>
<comment type="catalytic activity">
    <reaction evidence="11">
        <text>2-C-methyl-D-erythritol 4-phosphate + NADP(+) = 1-deoxy-D-xylulose 5-phosphate + NADPH + H(+)</text>
        <dbReference type="Rhea" id="RHEA:13717"/>
        <dbReference type="ChEBI" id="CHEBI:15378"/>
        <dbReference type="ChEBI" id="CHEBI:57783"/>
        <dbReference type="ChEBI" id="CHEBI:57792"/>
        <dbReference type="ChEBI" id="CHEBI:58262"/>
        <dbReference type="ChEBI" id="CHEBI:58349"/>
        <dbReference type="EC" id="1.1.1.267"/>
    </reaction>
    <physiologicalReaction direction="right-to-left" evidence="11">
        <dbReference type="Rhea" id="RHEA:13719"/>
    </physiologicalReaction>
</comment>
<dbReference type="PANTHER" id="PTHR30525">
    <property type="entry name" value="1-DEOXY-D-XYLULOSE 5-PHOSPHATE REDUCTOISOMERASE"/>
    <property type="match status" value="1"/>
</dbReference>
<feature type="domain" description="1-deoxy-D-xylulose 5-phosphate reductoisomerase N-terminal" evidence="12">
    <location>
        <begin position="4"/>
        <end position="130"/>
    </location>
</feature>
<keyword evidence="6" id="KW-0479">Metal-binding</keyword>
<dbReference type="InterPro" id="IPR013512">
    <property type="entry name" value="DXP_reductoisomerase_N"/>
</dbReference>
<evidence type="ECO:0000256" key="10">
    <source>
        <dbReference type="ARBA" id="ARBA00023229"/>
    </source>
</evidence>
<dbReference type="AlphaFoldDB" id="A0A0F9MEB9"/>
<keyword evidence="9" id="KW-0464">Manganese</keyword>
<reference evidence="15" key="1">
    <citation type="journal article" date="2015" name="Nature">
        <title>Complex archaea that bridge the gap between prokaryotes and eukaryotes.</title>
        <authorList>
            <person name="Spang A."/>
            <person name="Saw J.H."/>
            <person name="Jorgensen S.L."/>
            <person name="Zaremba-Niedzwiedzka K."/>
            <person name="Martijn J."/>
            <person name="Lind A.E."/>
            <person name="van Eijk R."/>
            <person name="Schleper C."/>
            <person name="Guy L."/>
            <person name="Ettema T.J."/>
        </authorList>
    </citation>
    <scope>NUCLEOTIDE SEQUENCE</scope>
</reference>
<evidence type="ECO:0000256" key="7">
    <source>
        <dbReference type="ARBA" id="ARBA00022857"/>
    </source>
</evidence>